<dbReference type="InParanoid" id="Q7RKV6"/>
<feature type="region of interest" description="Disordered" evidence="1">
    <location>
        <begin position="1"/>
        <end position="24"/>
    </location>
</feature>
<reference evidence="3 4" key="1">
    <citation type="journal article" date="2002" name="Nature">
        <title>Genome sequence and comparative analysis of the model rodent malaria parasite Plasmodium yoelii yoelii.</title>
        <authorList>
            <person name="Carlton J.M."/>
            <person name="Angiuoli S.V."/>
            <person name="Suh B.B."/>
            <person name="Kooij T.W."/>
            <person name="Pertea M."/>
            <person name="Silva J.C."/>
            <person name="Ermolaeva M.D."/>
            <person name="Allen J.E."/>
            <person name="Selengut J.D."/>
            <person name="Koo H.L."/>
            <person name="Peterson J.D."/>
            <person name="Pop M."/>
            <person name="Kosack D.S."/>
            <person name="Shumway M.F."/>
            <person name="Bidwell S.L."/>
            <person name="Shallom S.J."/>
            <person name="van Aken S.E."/>
            <person name="Riedmuller S.B."/>
            <person name="Feldblyum T.V."/>
            <person name="Cho J.K."/>
            <person name="Quackenbush J."/>
            <person name="Sedegah M."/>
            <person name="Shoaibi A."/>
            <person name="Cummings L.M."/>
            <person name="Florens L."/>
            <person name="Yates J.R."/>
            <person name="Raine J.D."/>
            <person name="Sinden R.E."/>
            <person name="Harris M.A."/>
            <person name="Cunningham D.A."/>
            <person name="Preiser P.R."/>
            <person name="Bergman L.W."/>
            <person name="Vaidya A.B."/>
            <person name="van Lin L.H."/>
            <person name="Janse C.J."/>
            <person name="Waters A.P."/>
            <person name="Smith H.O."/>
            <person name="White O.R."/>
            <person name="Salzberg S.L."/>
            <person name="Venter J.C."/>
            <person name="Fraser C.M."/>
            <person name="Hoffman S.L."/>
            <person name="Gardner M.J."/>
            <person name="Carucci D.J."/>
        </authorList>
    </citation>
    <scope>NUCLEOTIDE SEQUENCE [LARGE SCALE GENOMIC DNA]</scope>
    <source>
        <strain evidence="3 4">17XNL</strain>
    </source>
</reference>
<name>Q7RKV6_PLAYO</name>
<keyword evidence="2" id="KW-0472">Membrane</keyword>
<evidence type="ECO:0000313" key="4">
    <source>
        <dbReference type="Proteomes" id="UP000008553"/>
    </source>
</evidence>
<organism evidence="3 4">
    <name type="scientific">Plasmodium yoelii yoelii</name>
    <dbReference type="NCBI Taxonomy" id="73239"/>
    <lineage>
        <taxon>Eukaryota</taxon>
        <taxon>Sar</taxon>
        <taxon>Alveolata</taxon>
        <taxon>Apicomplexa</taxon>
        <taxon>Aconoidasida</taxon>
        <taxon>Haemosporida</taxon>
        <taxon>Plasmodiidae</taxon>
        <taxon>Plasmodium</taxon>
        <taxon>Plasmodium (Vinckeia)</taxon>
    </lineage>
</organism>
<evidence type="ECO:0000313" key="3">
    <source>
        <dbReference type="EMBL" id="EAA22288.1"/>
    </source>
</evidence>
<dbReference type="EMBL" id="AABL01000779">
    <property type="protein sequence ID" value="EAA22288.1"/>
    <property type="molecule type" value="Genomic_DNA"/>
</dbReference>
<dbReference type="AlphaFoldDB" id="Q7RKV6"/>
<dbReference type="PaxDb" id="73239-Q7RKV6"/>
<keyword evidence="2" id="KW-1133">Transmembrane helix</keyword>
<gene>
    <name evidence="3" type="ORF">PY02794</name>
</gene>
<protein>
    <submittedName>
        <fullName evidence="3">Uncharacterized protein</fullName>
    </submittedName>
</protein>
<keyword evidence="4" id="KW-1185">Reference proteome</keyword>
<keyword evidence="2" id="KW-0812">Transmembrane</keyword>
<proteinExistence type="predicted"/>
<feature type="transmembrane region" description="Helical" evidence="2">
    <location>
        <begin position="167"/>
        <end position="185"/>
    </location>
</feature>
<evidence type="ECO:0000256" key="1">
    <source>
        <dbReference type="SAM" id="MobiDB-lite"/>
    </source>
</evidence>
<evidence type="ECO:0000256" key="2">
    <source>
        <dbReference type="SAM" id="Phobius"/>
    </source>
</evidence>
<comment type="caution">
    <text evidence="3">The sequence shown here is derived from an EMBL/GenBank/DDBJ whole genome shotgun (WGS) entry which is preliminary data.</text>
</comment>
<dbReference type="KEGG" id="pyo:PY17X_0806600"/>
<sequence length="186" mass="21299">MDVELNESVQVDDTQKEIKKRKKRKKKIIINVKKKVPKKKITINENVISDATEMENSVNKEILDISIDSTLNASRTSTLNASRTSTLNVSRTSTINVSRGSTTNVSRSSTIDIPQTSISNSKTNNKMNTKKGNRTPKDNQIANFFGKEYNTKEIMRCQISDFLLKRYMYISIFLYLSSITFFSYYI</sequence>
<accession>Q7RKV6</accession>
<dbReference type="Proteomes" id="UP000008553">
    <property type="component" value="Unassembled WGS sequence"/>
</dbReference>